<evidence type="ECO:0000256" key="6">
    <source>
        <dbReference type="ARBA" id="ARBA00023136"/>
    </source>
</evidence>
<dbReference type="GO" id="GO:0022857">
    <property type="term" value="F:transmembrane transporter activity"/>
    <property type="evidence" value="ECO:0007669"/>
    <property type="project" value="InterPro"/>
</dbReference>
<keyword evidence="5 25" id="KW-1133">Transmembrane helix</keyword>
<comment type="catalytic activity">
    <reaction evidence="14">
        <text>L-aspartyl-L-lysine(out) = L-aspartyl-L-lysine(in)</text>
        <dbReference type="Rhea" id="RHEA:79411"/>
        <dbReference type="ChEBI" id="CHEBI:229953"/>
    </reaction>
</comment>
<feature type="transmembrane region" description="Helical" evidence="25">
    <location>
        <begin position="221"/>
        <end position="240"/>
    </location>
</feature>
<evidence type="ECO:0000256" key="14">
    <source>
        <dbReference type="ARBA" id="ARBA00044898"/>
    </source>
</evidence>
<protein>
    <recommendedName>
        <fullName evidence="21">Lysosomal dipeptide transporter MFSD1</fullName>
    </recommendedName>
    <alternativeName>
        <fullName evidence="22">Major facilitator superfamily domain-containing protein 1</fullName>
    </alternativeName>
</protein>
<feature type="transmembrane region" description="Helical" evidence="25">
    <location>
        <begin position="409"/>
        <end position="430"/>
    </location>
</feature>
<feature type="transmembrane region" description="Helical" evidence="25">
    <location>
        <begin position="437"/>
        <end position="458"/>
    </location>
</feature>
<keyword evidence="3" id="KW-0813">Transport</keyword>
<dbReference type="Pfam" id="PF07690">
    <property type="entry name" value="MFS_1"/>
    <property type="match status" value="1"/>
</dbReference>
<comment type="subunit">
    <text evidence="24">Homodimer. Interacts with lysosomal protein GLMP (via lumenal domain); the interaction starts while both proteins are still in the endoplasmic reticulum and is required for stabilization of MFSD1 in lysosomes but has no direct effect on its targeting to lysosomes or transporter activity.</text>
</comment>
<dbReference type="PANTHER" id="PTHR23512:SF3">
    <property type="entry name" value="MAJOR FACILITATOR SUPERFAMILY DOMAIN-CONTAINING PROTEIN 1"/>
    <property type="match status" value="1"/>
</dbReference>
<evidence type="ECO:0000256" key="10">
    <source>
        <dbReference type="ARBA" id="ARBA00044881"/>
    </source>
</evidence>
<comment type="function">
    <text evidence="23">Lysosomal dipeptide uniporter that selectively exports lysine, arginine or histidine-containing dipeptides with a net positive charge from the lysosome lumen into the cytosol. Could play a role in a specific type of protein O-glycosylation indirectly regulating macrophages migration and tissue invasion. Also essential for liver homeostasis.</text>
</comment>
<evidence type="ECO:0000256" key="12">
    <source>
        <dbReference type="ARBA" id="ARBA00044891"/>
    </source>
</evidence>
<evidence type="ECO:0000256" key="9">
    <source>
        <dbReference type="ARBA" id="ARBA00044878"/>
    </source>
</evidence>
<comment type="similarity">
    <text evidence="2">Belongs to the major facilitator superfamily.</text>
</comment>
<comment type="catalytic activity">
    <reaction evidence="15">
        <text>L-arginyl-L-alpha-amino acid(out) = L-arginyl-L-alpha-amino acid(in)</text>
        <dbReference type="Rhea" id="RHEA:79371"/>
        <dbReference type="ChEBI" id="CHEBI:84315"/>
    </reaction>
</comment>
<keyword evidence="4 25" id="KW-0812">Transmembrane</keyword>
<evidence type="ECO:0000256" key="20">
    <source>
        <dbReference type="ARBA" id="ARBA00044924"/>
    </source>
</evidence>
<comment type="catalytic activity">
    <reaction evidence="20">
        <text>L-lysyl-glycine(out) = L-lysyl-glycine(in)</text>
        <dbReference type="Rhea" id="RHEA:79407"/>
        <dbReference type="ChEBI" id="CHEBI:191202"/>
    </reaction>
</comment>
<dbReference type="GO" id="GO:0005765">
    <property type="term" value="C:lysosomal membrane"/>
    <property type="evidence" value="ECO:0007669"/>
    <property type="project" value="UniProtKB-SubCell"/>
</dbReference>
<feature type="transmembrane region" description="Helical" evidence="25">
    <location>
        <begin position="246"/>
        <end position="270"/>
    </location>
</feature>
<evidence type="ECO:0000256" key="2">
    <source>
        <dbReference type="ARBA" id="ARBA00008335"/>
    </source>
</evidence>
<comment type="catalytic activity">
    <reaction evidence="17">
        <text>L-arginyl-glycine(out) = L-arginyl-glycine(in)</text>
        <dbReference type="Rhea" id="RHEA:79391"/>
        <dbReference type="ChEBI" id="CHEBI:229955"/>
    </reaction>
</comment>
<comment type="catalytic activity">
    <reaction evidence="8">
        <text>L-lysyl-L-alanine(out) = L-lysyl-L-alanine(in)</text>
        <dbReference type="Rhea" id="RHEA:79399"/>
        <dbReference type="ChEBI" id="CHEBI:229954"/>
    </reaction>
</comment>
<accession>A0A7S2SL25</accession>
<feature type="transmembrane region" description="Helical" evidence="25">
    <location>
        <begin position="146"/>
        <end position="165"/>
    </location>
</feature>
<dbReference type="PANTHER" id="PTHR23512">
    <property type="entry name" value="MAJOR FACILITATOR SUPERFAMILY DOMAIN-CONTAINING PROTEIN 1"/>
    <property type="match status" value="1"/>
</dbReference>
<dbReference type="InterPro" id="IPR036259">
    <property type="entry name" value="MFS_trans_sf"/>
</dbReference>
<evidence type="ECO:0000256" key="25">
    <source>
        <dbReference type="SAM" id="Phobius"/>
    </source>
</evidence>
<evidence type="ECO:0000256" key="3">
    <source>
        <dbReference type="ARBA" id="ARBA00022448"/>
    </source>
</evidence>
<feature type="domain" description="Major facilitator superfamily (MFS) profile" evidence="26">
    <location>
        <begin position="150"/>
        <end position="554"/>
    </location>
</feature>
<evidence type="ECO:0000256" key="8">
    <source>
        <dbReference type="ARBA" id="ARBA00044876"/>
    </source>
</evidence>
<comment type="subcellular location">
    <subcellularLocation>
        <location evidence="1">Lysosome membrane</location>
        <topology evidence="1">Multi-pass membrane protein</topology>
    </subcellularLocation>
</comment>
<feature type="transmembrane region" description="Helical" evidence="25">
    <location>
        <begin position="371"/>
        <end position="389"/>
    </location>
</feature>
<keyword evidence="7" id="KW-0458">Lysosome</keyword>
<comment type="catalytic activity">
    <reaction evidence="12">
        <text>L-lysyl-L-alpha-amino acid(out) = L-lysyl-L-alpha-amino acid(in)</text>
        <dbReference type="Rhea" id="RHEA:79387"/>
        <dbReference type="ChEBI" id="CHEBI:229965"/>
    </reaction>
</comment>
<dbReference type="AlphaFoldDB" id="A0A7S2SL25"/>
<reference evidence="27" key="1">
    <citation type="submission" date="2021-01" db="EMBL/GenBank/DDBJ databases">
        <authorList>
            <person name="Corre E."/>
            <person name="Pelletier E."/>
            <person name="Niang G."/>
            <person name="Scheremetjew M."/>
            <person name="Finn R."/>
            <person name="Kale V."/>
            <person name="Holt S."/>
            <person name="Cochrane G."/>
            <person name="Meng A."/>
            <person name="Brown T."/>
            <person name="Cohen L."/>
        </authorList>
    </citation>
    <scope>NUCLEOTIDE SEQUENCE</scope>
    <source>
        <strain evidence="27">NY070348D</strain>
    </source>
</reference>
<dbReference type="InterPro" id="IPR011701">
    <property type="entry name" value="MFS"/>
</dbReference>
<name>A0A7S2SL25_9STRA</name>
<evidence type="ECO:0000256" key="21">
    <source>
        <dbReference type="ARBA" id="ARBA00044985"/>
    </source>
</evidence>
<evidence type="ECO:0000256" key="7">
    <source>
        <dbReference type="ARBA" id="ARBA00023228"/>
    </source>
</evidence>
<comment type="catalytic activity">
    <reaction evidence="13">
        <text>L-alpha-aminoacyl-L-lysine(out) = L-alpha-aminoacyl-L-lysine(in)</text>
        <dbReference type="Rhea" id="RHEA:79383"/>
        <dbReference type="ChEBI" id="CHEBI:229966"/>
    </reaction>
</comment>
<evidence type="ECO:0000256" key="1">
    <source>
        <dbReference type="ARBA" id="ARBA00004155"/>
    </source>
</evidence>
<evidence type="ECO:0000256" key="13">
    <source>
        <dbReference type="ARBA" id="ARBA00044893"/>
    </source>
</evidence>
<dbReference type="EMBL" id="HBHK01024096">
    <property type="protein sequence ID" value="CAD9703178.1"/>
    <property type="molecule type" value="Transcribed_RNA"/>
</dbReference>
<dbReference type="PROSITE" id="PS50850">
    <property type="entry name" value="MFS"/>
    <property type="match status" value="1"/>
</dbReference>
<evidence type="ECO:0000256" key="22">
    <source>
        <dbReference type="ARBA" id="ARBA00045018"/>
    </source>
</evidence>
<feature type="transmembrane region" description="Helical" evidence="25">
    <location>
        <begin position="282"/>
        <end position="303"/>
    </location>
</feature>
<comment type="catalytic activity">
    <reaction evidence="10">
        <text>L-alpha-aminoacyl-L-arginine(out) = L-alpha-aminoacyl-L-arginine(in)</text>
        <dbReference type="Rhea" id="RHEA:79367"/>
        <dbReference type="ChEBI" id="CHEBI:229968"/>
    </reaction>
</comment>
<evidence type="ECO:0000256" key="4">
    <source>
        <dbReference type="ARBA" id="ARBA00022692"/>
    </source>
</evidence>
<evidence type="ECO:0000259" key="26">
    <source>
        <dbReference type="PROSITE" id="PS50850"/>
    </source>
</evidence>
<comment type="catalytic activity">
    <reaction evidence="9">
        <text>L-histidyl-glycine(out) = L-histidyl-glycine(in)</text>
        <dbReference type="Rhea" id="RHEA:79395"/>
        <dbReference type="ChEBI" id="CHEBI:229957"/>
    </reaction>
</comment>
<feature type="transmembrane region" description="Helical" evidence="25">
    <location>
        <begin position="185"/>
        <end position="209"/>
    </location>
</feature>
<evidence type="ECO:0000256" key="17">
    <source>
        <dbReference type="ARBA" id="ARBA00044903"/>
    </source>
</evidence>
<feature type="transmembrane region" description="Helical" evidence="25">
    <location>
        <begin position="525"/>
        <end position="549"/>
    </location>
</feature>
<dbReference type="SUPFAM" id="SSF103473">
    <property type="entry name" value="MFS general substrate transporter"/>
    <property type="match status" value="1"/>
</dbReference>
<evidence type="ECO:0000256" key="19">
    <source>
        <dbReference type="ARBA" id="ARBA00044919"/>
    </source>
</evidence>
<feature type="transmembrane region" description="Helical" evidence="25">
    <location>
        <begin position="496"/>
        <end position="519"/>
    </location>
</feature>
<gene>
    <name evidence="27" type="ORF">QSP1433_LOCUS15182</name>
</gene>
<feature type="transmembrane region" description="Helical" evidence="25">
    <location>
        <begin position="464"/>
        <end position="484"/>
    </location>
</feature>
<comment type="catalytic activity">
    <reaction evidence="11">
        <text>L-alpha-aminoacyl-L-histidine(out) = L-alpha-aminoacyl-L-histidine(in)</text>
        <dbReference type="Rhea" id="RHEA:79375"/>
        <dbReference type="ChEBI" id="CHEBI:229967"/>
    </reaction>
</comment>
<evidence type="ECO:0000256" key="24">
    <source>
        <dbReference type="ARBA" id="ARBA00046376"/>
    </source>
</evidence>
<evidence type="ECO:0000256" key="23">
    <source>
        <dbReference type="ARBA" id="ARBA00045709"/>
    </source>
</evidence>
<evidence type="ECO:0000256" key="18">
    <source>
        <dbReference type="ARBA" id="ARBA00044912"/>
    </source>
</evidence>
<evidence type="ECO:0000256" key="11">
    <source>
        <dbReference type="ARBA" id="ARBA00044884"/>
    </source>
</evidence>
<dbReference type="InterPro" id="IPR052187">
    <property type="entry name" value="MFSD1"/>
</dbReference>
<evidence type="ECO:0000313" key="27">
    <source>
        <dbReference type="EMBL" id="CAD9703178.1"/>
    </source>
</evidence>
<keyword evidence="6 25" id="KW-0472">Membrane</keyword>
<sequence length="560" mass="62884">MNVSTSKKMFLEQLELRITRIRKLFLEQLESRITRFREMSSMRIPASQAACNLFPYYPVISWNSGCMQIFQHGLYGLCVDFSSLEFADNLAEASRFFKLLFKPALSQNSSTRMDKIKITIVEDDGPQEEKISLSNKDAEVLVITKYQYRVLFLVLLSAFSLYFAFDNPAPLYDLLQEYFDDSGPFQFAYFLNLLYSAVAIPNIILPPFVGPILDKYGMGKSFPLCTLGMVLSQTAVALGIEFKNQIIALIGRLFFAVSYQFGLMCCITLVTKWNRNRSVVGMSLLQAACRLGSVVTNLASVVIAKEVGVSGAFWVSVLLLVASFLPSLLMVRYERHRIQYMDKDNEMQMEQNRVESVWRAVIRKARSFSRLFWLTTFNLSAIYALVFGFNNIAASLIGKKSSHEPKEDISLIMSIPYCILIVLIPLIGLVMNRTGKLMWFTFVGFIIEIISFALLAFTDVLIEVPLVTHGIASALLMSSILPAVARSVDPQDTGTAFGIAFAAQNIAMTLIPVVVSALFSMHESYYEVCIFFMTLMCICIAVAGVTIWIDAKTGFRINAI</sequence>
<feature type="transmembrane region" description="Helical" evidence="25">
    <location>
        <begin position="309"/>
        <end position="331"/>
    </location>
</feature>
<comment type="catalytic activity">
    <reaction evidence="19">
        <text>L-alanyl-L-lysine(out) = L-alanyl-L-lysine(in)</text>
        <dbReference type="Rhea" id="RHEA:79415"/>
        <dbReference type="ChEBI" id="CHEBI:192470"/>
    </reaction>
</comment>
<proteinExistence type="inferred from homology"/>
<evidence type="ECO:0000256" key="15">
    <source>
        <dbReference type="ARBA" id="ARBA00044899"/>
    </source>
</evidence>
<evidence type="ECO:0000256" key="5">
    <source>
        <dbReference type="ARBA" id="ARBA00022989"/>
    </source>
</evidence>
<comment type="catalytic activity">
    <reaction evidence="16">
        <text>L-lysyl-L-lysine(out) = L-lysyl-L-lysine(in)</text>
        <dbReference type="Rhea" id="RHEA:79403"/>
        <dbReference type="ChEBI" id="CHEBI:229956"/>
    </reaction>
</comment>
<dbReference type="Gene3D" id="1.20.1250.20">
    <property type="entry name" value="MFS general substrate transporter like domains"/>
    <property type="match status" value="1"/>
</dbReference>
<dbReference type="InterPro" id="IPR020846">
    <property type="entry name" value="MFS_dom"/>
</dbReference>
<comment type="catalytic activity">
    <reaction evidence="18">
        <text>L-histidyl-L-alpha-amino acid(out) = L-histidyl-L-alpha-amino acid(in)</text>
        <dbReference type="Rhea" id="RHEA:79379"/>
        <dbReference type="ChEBI" id="CHEBI:229964"/>
    </reaction>
</comment>
<evidence type="ECO:0000256" key="16">
    <source>
        <dbReference type="ARBA" id="ARBA00044900"/>
    </source>
</evidence>
<organism evidence="27">
    <name type="scientific">Mucochytrium quahogii</name>
    <dbReference type="NCBI Taxonomy" id="96639"/>
    <lineage>
        <taxon>Eukaryota</taxon>
        <taxon>Sar</taxon>
        <taxon>Stramenopiles</taxon>
        <taxon>Bigyra</taxon>
        <taxon>Labyrinthulomycetes</taxon>
        <taxon>Thraustochytrida</taxon>
        <taxon>Thraustochytriidae</taxon>
        <taxon>Mucochytrium</taxon>
    </lineage>
</organism>